<accession>A0ABQ3R618</accession>
<keyword evidence="3" id="KW-1185">Reference proteome</keyword>
<comment type="caution">
    <text evidence="2">The sequence shown here is derived from an EMBL/GenBank/DDBJ whole genome shotgun (WGS) entry which is preliminary data.</text>
</comment>
<keyword evidence="1" id="KW-0812">Transmembrane</keyword>
<keyword evidence="1" id="KW-0472">Membrane</keyword>
<sequence>MPATVRPGADRGGGPSSLDVMFWPMFAVAMGFLGLAVLGVLAVRVFVAARRLGQQVTDSARRISRAAEDLERASVSAARAVDTL</sequence>
<protein>
    <submittedName>
        <fullName evidence="2">Membrane protein</fullName>
    </submittedName>
</protein>
<gene>
    <name evidence="2" type="ORF">Srubr_11570</name>
</gene>
<keyword evidence="1" id="KW-1133">Transmembrane helix</keyword>
<reference evidence="3" key="1">
    <citation type="submission" date="2023-07" db="EMBL/GenBank/DDBJ databases">
        <title>Whole genome shotgun sequence of Streptomyces achromogenes subsp. rubradiris NBRC 14000.</title>
        <authorList>
            <person name="Komaki H."/>
            <person name="Tamura T."/>
        </authorList>
    </citation>
    <scope>NUCLEOTIDE SEQUENCE [LARGE SCALE GENOMIC DNA]</scope>
    <source>
        <strain evidence="3">NBRC 14000</strain>
    </source>
</reference>
<evidence type="ECO:0000313" key="3">
    <source>
        <dbReference type="Proteomes" id="UP000646738"/>
    </source>
</evidence>
<dbReference type="EMBL" id="BNEA01000001">
    <property type="protein sequence ID" value="GHI51311.1"/>
    <property type="molecule type" value="Genomic_DNA"/>
</dbReference>
<feature type="transmembrane region" description="Helical" evidence="1">
    <location>
        <begin position="20"/>
        <end position="47"/>
    </location>
</feature>
<evidence type="ECO:0000256" key="1">
    <source>
        <dbReference type="SAM" id="Phobius"/>
    </source>
</evidence>
<dbReference type="Proteomes" id="UP000646738">
    <property type="component" value="Unassembled WGS sequence"/>
</dbReference>
<proteinExistence type="predicted"/>
<evidence type="ECO:0000313" key="2">
    <source>
        <dbReference type="EMBL" id="GHI51311.1"/>
    </source>
</evidence>
<organism evidence="2 3">
    <name type="scientific">Streptomyces rubradiris</name>
    <name type="common">Streptomyces achromogenes subsp. rubradiris</name>
    <dbReference type="NCBI Taxonomy" id="285531"/>
    <lineage>
        <taxon>Bacteria</taxon>
        <taxon>Bacillati</taxon>
        <taxon>Actinomycetota</taxon>
        <taxon>Actinomycetes</taxon>
        <taxon>Kitasatosporales</taxon>
        <taxon>Streptomycetaceae</taxon>
        <taxon>Streptomyces</taxon>
    </lineage>
</organism>
<name>A0ABQ3R618_STRRR</name>